<dbReference type="PANTHER" id="PTHR44688">
    <property type="entry name" value="DNA-BINDING TRANSCRIPTIONAL ACTIVATOR DEVR_DOSR"/>
    <property type="match status" value="1"/>
</dbReference>
<dbReference type="SUPFAM" id="SSF46894">
    <property type="entry name" value="C-terminal effector domain of the bipartite response regulators"/>
    <property type="match status" value="1"/>
</dbReference>
<feature type="transmembrane region" description="Helical" evidence="4">
    <location>
        <begin position="194"/>
        <end position="212"/>
    </location>
</feature>
<feature type="transmembrane region" description="Helical" evidence="4">
    <location>
        <begin position="137"/>
        <end position="155"/>
    </location>
</feature>
<dbReference type="CDD" id="cd06170">
    <property type="entry name" value="LuxR_C_like"/>
    <property type="match status" value="1"/>
</dbReference>
<dbReference type="AlphaFoldDB" id="A0A4R1LP99"/>
<feature type="transmembrane region" description="Helical" evidence="4">
    <location>
        <begin position="167"/>
        <end position="188"/>
    </location>
</feature>
<evidence type="ECO:0000259" key="5">
    <source>
        <dbReference type="PROSITE" id="PS50043"/>
    </source>
</evidence>
<sequence>MEVFGTEMLLVTFIFVVLESVMFFYQLIYFLSRPQEKQRLYYLILLLILIIYNITGGLFPDPNIKIPIAAQNSIAYGSGFLMASYIPYYFYKAFELENLRFHANYGVLLFFLLPFLIFFVVVYSLNNNLDYAVKNGVIIPFFYAFVILWEILKAIKIKYKDRNEDSFIEVIAVYAAVIPWAAMPLIAYYDWGQLVEVLFSNGGLVIITFMFLSKSVTTARNEYQQLLELSSYGDRTFIIEENTQNYQLTNREIEIVRLLREGNKYRDIANELFISESTVKKHVQNIFAKTNSNNRIELIHKLEHKLN</sequence>
<dbReference type="GO" id="GO:0006355">
    <property type="term" value="P:regulation of DNA-templated transcription"/>
    <property type="evidence" value="ECO:0007669"/>
    <property type="project" value="InterPro"/>
</dbReference>
<dbReference type="OrthoDB" id="966138at2"/>
<dbReference type="PANTHER" id="PTHR44688:SF25">
    <property type="entry name" value="HTH LUXR-TYPE DOMAIN-CONTAINING PROTEIN"/>
    <property type="match status" value="1"/>
</dbReference>
<evidence type="ECO:0000256" key="3">
    <source>
        <dbReference type="ARBA" id="ARBA00023163"/>
    </source>
</evidence>
<proteinExistence type="predicted"/>
<dbReference type="InterPro" id="IPR000792">
    <property type="entry name" value="Tscrpt_reg_LuxR_C"/>
</dbReference>
<dbReference type="InterPro" id="IPR016032">
    <property type="entry name" value="Sig_transdc_resp-reg_C-effctor"/>
</dbReference>
<dbReference type="GO" id="GO:0003677">
    <property type="term" value="F:DNA binding"/>
    <property type="evidence" value="ECO:0007669"/>
    <property type="project" value="UniProtKB-KW"/>
</dbReference>
<comment type="caution">
    <text evidence="6">The sequence shown here is derived from an EMBL/GenBank/DDBJ whole genome shotgun (WGS) entry which is preliminary data.</text>
</comment>
<protein>
    <submittedName>
        <fullName evidence="6">Regulatory LuxR family protein</fullName>
    </submittedName>
</protein>
<dbReference type="Pfam" id="PF00196">
    <property type="entry name" value="GerE"/>
    <property type="match status" value="1"/>
</dbReference>
<feature type="domain" description="HTH luxR-type" evidence="5">
    <location>
        <begin position="241"/>
        <end position="306"/>
    </location>
</feature>
<evidence type="ECO:0000256" key="4">
    <source>
        <dbReference type="SAM" id="Phobius"/>
    </source>
</evidence>
<feature type="transmembrane region" description="Helical" evidence="4">
    <location>
        <begin position="74"/>
        <end position="91"/>
    </location>
</feature>
<dbReference type="Proteomes" id="UP000294616">
    <property type="component" value="Unassembled WGS sequence"/>
</dbReference>
<dbReference type="InterPro" id="IPR036388">
    <property type="entry name" value="WH-like_DNA-bd_sf"/>
</dbReference>
<dbReference type="PROSITE" id="PS50043">
    <property type="entry name" value="HTH_LUXR_2"/>
    <property type="match status" value="1"/>
</dbReference>
<reference evidence="6 7" key="1">
    <citation type="submission" date="2019-03" db="EMBL/GenBank/DDBJ databases">
        <title>Genomic Encyclopedia of Archaeal and Bacterial Type Strains, Phase II (KMG-II): from individual species to whole genera.</title>
        <authorList>
            <person name="Goeker M."/>
        </authorList>
    </citation>
    <scope>NUCLEOTIDE SEQUENCE [LARGE SCALE GENOMIC DNA]</scope>
    <source>
        <strain evidence="6 7">DSM 22554</strain>
    </source>
</reference>
<feature type="transmembrane region" description="Helical" evidence="4">
    <location>
        <begin position="40"/>
        <end position="59"/>
    </location>
</feature>
<accession>A0A4R1LP99</accession>
<dbReference type="PROSITE" id="PS00622">
    <property type="entry name" value="HTH_LUXR_1"/>
    <property type="match status" value="1"/>
</dbReference>
<keyword evidence="4" id="KW-0812">Transmembrane</keyword>
<keyword evidence="7" id="KW-1185">Reference proteome</keyword>
<keyword evidence="4" id="KW-1133">Transmembrane helix</keyword>
<keyword evidence="3" id="KW-0804">Transcription</keyword>
<dbReference type="Gene3D" id="1.10.10.10">
    <property type="entry name" value="Winged helix-like DNA-binding domain superfamily/Winged helix DNA-binding domain"/>
    <property type="match status" value="1"/>
</dbReference>
<dbReference type="EMBL" id="SMGO01000003">
    <property type="protein sequence ID" value="TCK80908.1"/>
    <property type="molecule type" value="Genomic_DNA"/>
</dbReference>
<evidence type="ECO:0000256" key="2">
    <source>
        <dbReference type="ARBA" id="ARBA00023125"/>
    </source>
</evidence>
<dbReference type="PRINTS" id="PR00038">
    <property type="entry name" value="HTHLUXR"/>
</dbReference>
<keyword evidence="4" id="KW-0472">Membrane</keyword>
<dbReference type="RefSeq" id="WP_132225647.1">
    <property type="nucleotide sequence ID" value="NZ_SMGO01000003.1"/>
</dbReference>
<dbReference type="SMART" id="SM00421">
    <property type="entry name" value="HTH_LUXR"/>
    <property type="match status" value="1"/>
</dbReference>
<keyword evidence="2" id="KW-0238">DNA-binding</keyword>
<feature type="transmembrane region" description="Helical" evidence="4">
    <location>
        <begin position="103"/>
        <end position="125"/>
    </location>
</feature>
<evidence type="ECO:0000313" key="7">
    <source>
        <dbReference type="Proteomes" id="UP000294616"/>
    </source>
</evidence>
<keyword evidence="1" id="KW-0805">Transcription regulation</keyword>
<name>A0A4R1LP99_9SPHI</name>
<organism evidence="6 7">
    <name type="scientific">Albibacterium bauzanense</name>
    <dbReference type="NCBI Taxonomy" id="653929"/>
    <lineage>
        <taxon>Bacteria</taxon>
        <taxon>Pseudomonadati</taxon>
        <taxon>Bacteroidota</taxon>
        <taxon>Sphingobacteriia</taxon>
        <taxon>Sphingobacteriales</taxon>
        <taxon>Sphingobacteriaceae</taxon>
        <taxon>Albibacterium</taxon>
    </lineage>
</organism>
<feature type="transmembrane region" description="Helical" evidence="4">
    <location>
        <begin position="6"/>
        <end position="28"/>
    </location>
</feature>
<evidence type="ECO:0000313" key="6">
    <source>
        <dbReference type="EMBL" id="TCK80908.1"/>
    </source>
</evidence>
<evidence type="ECO:0000256" key="1">
    <source>
        <dbReference type="ARBA" id="ARBA00023015"/>
    </source>
</evidence>
<gene>
    <name evidence="6" type="ORF">C8N28_2663</name>
</gene>